<dbReference type="Pfam" id="PF01882">
    <property type="entry name" value="DUF58"/>
    <property type="match status" value="1"/>
</dbReference>
<keyword evidence="3" id="KW-1185">Reference proteome</keyword>
<proteinExistence type="predicted"/>
<dbReference type="InterPro" id="IPR002881">
    <property type="entry name" value="DUF58"/>
</dbReference>
<evidence type="ECO:0000259" key="1">
    <source>
        <dbReference type="Pfam" id="PF01882"/>
    </source>
</evidence>
<gene>
    <name evidence="2" type="ORF">J2TS6_41020</name>
</gene>
<dbReference type="RefSeq" id="WP_160042907.1">
    <property type="nucleotide sequence ID" value="NZ_BORQ01000005.1"/>
</dbReference>
<dbReference type="PANTHER" id="PTHR34351:SF2">
    <property type="entry name" value="DUF58 DOMAIN-CONTAINING PROTEIN"/>
    <property type="match status" value="1"/>
</dbReference>
<comment type="caution">
    <text evidence="2">The sequence shown here is derived from an EMBL/GenBank/DDBJ whole genome shotgun (WGS) entry which is preliminary data.</text>
</comment>
<evidence type="ECO:0000313" key="3">
    <source>
        <dbReference type="Proteomes" id="UP000679779"/>
    </source>
</evidence>
<dbReference type="PANTHER" id="PTHR34351">
    <property type="entry name" value="SLR1927 PROTEIN-RELATED"/>
    <property type="match status" value="1"/>
</dbReference>
<reference evidence="2" key="1">
    <citation type="submission" date="2021-03" db="EMBL/GenBank/DDBJ databases">
        <title>Antimicrobial resistance genes in bacteria isolated from Japanese honey, and their potential for conferring macrolide and lincosamide resistance in the American foulbrood pathogen Paenibacillus larvae.</title>
        <authorList>
            <person name="Okamoto M."/>
            <person name="Kumagai M."/>
            <person name="Kanamori H."/>
            <person name="Takamatsu D."/>
        </authorList>
    </citation>
    <scope>NUCLEOTIDE SEQUENCE</scope>
    <source>
        <strain evidence="2">J2TS6</strain>
    </source>
</reference>
<dbReference type="Proteomes" id="UP000679779">
    <property type="component" value="Unassembled WGS sequence"/>
</dbReference>
<accession>A0A919XHJ0</accession>
<dbReference type="AlphaFoldDB" id="A0A919XHJ0"/>
<organism evidence="2 3">
    <name type="scientific">Paenibacillus albilobatus</name>
    <dbReference type="NCBI Taxonomy" id="2716884"/>
    <lineage>
        <taxon>Bacteria</taxon>
        <taxon>Bacillati</taxon>
        <taxon>Bacillota</taxon>
        <taxon>Bacilli</taxon>
        <taxon>Bacillales</taxon>
        <taxon>Paenibacillaceae</taxon>
        <taxon>Paenibacillus</taxon>
    </lineage>
</organism>
<feature type="domain" description="DUF58" evidence="1">
    <location>
        <begin position="185"/>
        <end position="308"/>
    </location>
</feature>
<name>A0A919XHJ0_9BACL</name>
<evidence type="ECO:0000313" key="2">
    <source>
        <dbReference type="EMBL" id="GIO32961.1"/>
    </source>
</evidence>
<dbReference type="EMBL" id="BORQ01000005">
    <property type="protein sequence ID" value="GIO32961.1"/>
    <property type="molecule type" value="Genomic_DNA"/>
</dbReference>
<protein>
    <recommendedName>
        <fullName evidence="1">DUF58 domain-containing protein</fullName>
    </recommendedName>
</protein>
<sequence length="367" mass="41398">MAVLWLFLACGIVMALQGLVLGKYALGKLNYDRHFSTRTCYAGDWIEMVEVIENKRRVPIPWLRLEAMLPASLGFKRSKETWVSEGEIYQNHTSLFSLPAGTRITRTHQIQCRSRGIFRMDTATMTGSDLFAMYTPSLKVTLNKRLVVYPALRRDDELPSSWKTWQGELAVRRWIVEDPFLYTGVRSYAPGDGMNRIHWKASARSGELQVHQHGYSADPKTMILLNVEVSEQMWNVVTKPEVIEEALSYAATCAAALIGQGMAAGFASNAYLSPHADADRSFLTPDYGRAHLEDVFEAMAAVEMKVQRPFHELLRGEAEAEREETIDYFLVTPHVSPAIRDAVRLLEQRGHRVSIADLYEGIEEAGA</sequence>